<protein>
    <submittedName>
        <fullName evidence="1">Uncharacterized protein</fullName>
    </submittedName>
</protein>
<organism evidence="1 2">
    <name type="scientific">Dendrobium catenatum</name>
    <dbReference type="NCBI Taxonomy" id="906689"/>
    <lineage>
        <taxon>Eukaryota</taxon>
        <taxon>Viridiplantae</taxon>
        <taxon>Streptophyta</taxon>
        <taxon>Embryophyta</taxon>
        <taxon>Tracheophyta</taxon>
        <taxon>Spermatophyta</taxon>
        <taxon>Magnoliopsida</taxon>
        <taxon>Liliopsida</taxon>
        <taxon>Asparagales</taxon>
        <taxon>Orchidaceae</taxon>
        <taxon>Epidendroideae</taxon>
        <taxon>Malaxideae</taxon>
        <taxon>Dendrobiinae</taxon>
        <taxon>Dendrobium</taxon>
    </lineage>
</organism>
<sequence length="78" mass="9143">MYIHLQLQQEQNESSIRRQRRAAQFSVETKTEALSILGDCGDDEYPIYMQGNQFALCGTTYKLHLGRLFYCFLKQLFS</sequence>
<reference evidence="1 2" key="2">
    <citation type="journal article" date="2017" name="Nature">
        <title>The Apostasia genome and the evolution of orchids.</title>
        <authorList>
            <person name="Zhang G.Q."/>
            <person name="Liu K.W."/>
            <person name="Li Z."/>
            <person name="Lohaus R."/>
            <person name="Hsiao Y.Y."/>
            <person name="Niu S.C."/>
            <person name="Wang J.Y."/>
            <person name="Lin Y.C."/>
            <person name="Xu Q."/>
            <person name="Chen L.J."/>
            <person name="Yoshida K."/>
            <person name="Fujiwara S."/>
            <person name="Wang Z.W."/>
            <person name="Zhang Y.Q."/>
            <person name="Mitsuda N."/>
            <person name="Wang M."/>
            <person name="Liu G.H."/>
            <person name="Pecoraro L."/>
            <person name="Huang H.X."/>
            <person name="Xiao X.J."/>
            <person name="Lin M."/>
            <person name="Wu X.Y."/>
            <person name="Wu W.L."/>
            <person name="Chen Y.Y."/>
            <person name="Chang S.B."/>
            <person name="Sakamoto S."/>
            <person name="Ohme-Takagi M."/>
            <person name="Yagi M."/>
            <person name="Zeng S.J."/>
            <person name="Shen C.Y."/>
            <person name="Yeh C.M."/>
            <person name="Luo Y.B."/>
            <person name="Tsai W.C."/>
            <person name="Van de Peer Y."/>
            <person name="Liu Z.J."/>
        </authorList>
    </citation>
    <scope>NUCLEOTIDE SEQUENCE [LARGE SCALE GENOMIC DNA]</scope>
    <source>
        <tissue evidence="1">The whole plant</tissue>
    </source>
</reference>
<dbReference type="PANTHER" id="PTHR34180:SF1">
    <property type="entry name" value="BETA-ALANYL-DOPAMINE_CARCININE HYDROLASE"/>
    <property type="match status" value="1"/>
</dbReference>
<dbReference type="PANTHER" id="PTHR34180">
    <property type="entry name" value="PEPTIDASE C45"/>
    <property type="match status" value="1"/>
</dbReference>
<dbReference type="AlphaFoldDB" id="A0A2I0VE85"/>
<reference evidence="1 2" key="1">
    <citation type="journal article" date="2016" name="Sci. Rep.">
        <title>The Dendrobium catenatum Lindl. genome sequence provides insights into polysaccharide synthase, floral development and adaptive evolution.</title>
        <authorList>
            <person name="Zhang G.Q."/>
            <person name="Xu Q."/>
            <person name="Bian C."/>
            <person name="Tsai W.C."/>
            <person name="Yeh C.M."/>
            <person name="Liu K.W."/>
            <person name="Yoshida K."/>
            <person name="Zhang L.S."/>
            <person name="Chang S.B."/>
            <person name="Chen F."/>
            <person name="Shi Y."/>
            <person name="Su Y.Y."/>
            <person name="Zhang Y.Q."/>
            <person name="Chen L.J."/>
            <person name="Yin Y."/>
            <person name="Lin M."/>
            <person name="Huang H."/>
            <person name="Deng H."/>
            <person name="Wang Z.W."/>
            <person name="Zhu S.L."/>
            <person name="Zhao X."/>
            <person name="Deng C."/>
            <person name="Niu S.C."/>
            <person name="Huang J."/>
            <person name="Wang M."/>
            <person name="Liu G.H."/>
            <person name="Yang H.J."/>
            <person name="Xiao X.J."/>
            <person name="Hsiao Y.Y."/>
            <person name="Wu W.L."/>
            <person name="Chen Y.Y."/>
            <person name="Mitsuda N."/>
            <person name="Ohme-Takagi M."/>
            <person name="Luo Y.B."/>
            <person name="Van de Peer Y."/>
            <person name="Liu Z.J."/>
        </authorList>
    </citation>
    <scope>NUCLEOTIDE SEQUENCE [LARGE SCALE GENOMIC DNA]</scope>
    <source>
        <tissue evidence="1">The whole plant</tissue>
    </source>
</reference>
<accession>A0A2I0VE85</accession>
<dbReference type="Proteomes" id="UP000233837">
    <property type="component" value="Unassembled WGS sequence"/>
</dbReference>
<gene>
    <name evidence="1" type="ORF">MA16_Dca029068</name>
</gene>
<dbReference type="STRING" id="906689.A0A2I0VE85"/>
<name>A0A2I0VE85_9ASPA</name>
<keyword evidence="2" id="KW-1185">Reference proteome</keyword>
<evidence type="ECO:0000313" key="1">
    <source>
        <dbReference type="EMBL" id="PKU61729.1"/>
    </source>
</evidence>
<proteinExistence type="predicted"/>
<dbReference type="InterPro" id="IPR047801">
    <property type="entry name" value="Peptidase_C45"/>
</dbReference>
<dbReference type="EMBL" id="KZ504601">
    <property type="protein sequence ID" value="PKU61729.1"/>
    <property type="molecule type" value="Genomic_DNA"/>
</dbReference>
<evidence type="ECO:0000313" key="2">
    <source>
        <dbReference type="Proteomes" id="UP000233837"/>
    </source>
</evidence>